<dbReference type="Gene3D" id="3.30.460.10">
    <property type="entry name" value="Beta Polymerase, domain 2"/>
    <property type="match status" value="1"/>
</dbReference>
<accession>A0ABQ3UZB0</accession>
<feature type="domain" description="Tn3 transposase DDE" evidence="1">
    <location>
        <begin position="60"/>
        <end position="147"/>
    </location>
</feature>
<dbReference type="RefSeq" id="WP_201374031.1">
    <property type="nucleotide sequence ID" value="NZ_BNJG01000002.1"/>
</dbReference>
<dbReference type="SUPFAM" id="SSF81301">
    <property type="entry name" value="Nucleotidyltransferase"/>
    <property type="match status" value="1"/>
</dbReference>
<dbReference type="Pfam" id="PF01526">
    <property type="entry name" value="DDE_Tnp_Tn3"/>
    <property type="match status" value="1"/>
</dbReference>
<evidence type="ECO:0000259" key="1">
    <source>
        <dbReference type="Pfam" id="PF01526"/>
    </source>
</evidence>
<protein>
    <recommendedName>
        <fullName evidence="1">Tn3 transposase DDE domain-containing protein</fullName>
    </recommendedName>
</protein>
<organism evidence="2 3">
    <name type="scientific">Ktedonobacter robiniae</name>
    <dbReference type="NCBI Taxonomy" id="2778365"/>
    <lineage>
        <taxon>Bacteria</taxon>
        <taxon>Bacillati</taxon>
        <taxon>Chloroflexota</taxon>
        <taxon>Ktedonobacteria</taxon>
        <taxon>Ktedonobacterales</taxon>
        <taxon>Ktedonobacteraceae</taxon>
        <taxon>Ktedonobacter</taxon>
    </lineage>
</organism>
<reference evidence="2 3" key="1">
    <citation type="journal article" date="2021" name="Int. J. Syst. Evol. Microbiol.">
        <title>Reticulibacter mediterranei gen. nov., sp. nov., within the new family Reticulibacteraceae fam. nov., and Ktedonospora formicarum gen. nov., sp. nov., Ktedonobacter robiniae sp. nov., Dictyobacter formicarum sp. nov. and Dictyobacter arantiisoli sp. nov., belonging to the class Ktedonobacteria.</title>
        <authorList>
            <person name="Yabe S."/>
            <person name="Zheng Y."/>
            <person name="Wang C.M."/>
            <person name="Sakai Y."/>
            <person name="Abe K."/>
            <person name="Yokota A."/>
            <person name="Donadio S."/>
            <person name="Cavaletti L."/>
            <person name="Monciardini P."/>
        </authorList>
    </citation>
    <scope>NUCLEOTIDE SEQUENCE [LARGE SCALE GENOMIC DNA]</scope>
    <source>
        <strain evidence="2 3">SOSP1-30</strain>
    </source>
</reference>
<evidence type="ECO:0000313" key="2">
    <source>
        <dbReference type="EMBL" id="GHO57695.1"/>
    </source>
</evidence>
<dbReference type="CDD" id="cd05403">
    <property type="entry name" value="NT_KNTase_like"/>
    <property type="match status" value="1"/>
</dbReference>
<name>A0ABQ3UZB0_9CHLR</name>
<dbReference type="InterPro" id="IPR043519">
    <property type="entry name" value="NT_sf"/>
</dbReference>
<proteinExistence type="predicted"/>
<dbReference type="EMBL" id="BNJG01000002">
    <property type="protein sequence ID" value="GHO57695.1"/>
    <property type="molecule type" value="Genomic_DNA"/>
</dbReference>
<sequence length="180" mass="19661">MGDDLAERLDVSSLTDALATTFRSLPQVLAVVLAGSRTSGKADSRSDVDLYVYADSPPSLEKGEALHALARQLFFGRLGELRDRALEDQIHRASCLHLLVAAVAAWNTIYLTEAFATLRKGGEDIAEATLAHIAPLGWEHINLIGNYHFAPQPGRSLENLRPLRVVESKEEKEATSWVAS</sequence>
<dbReference type="InterPro" id="IPR002513">
    <property type="entry name" value="Tn3_Tnp_DDE_dom"/>
</dbReference>
<dbReference type="Proteomes" id="UP000654345">
    <property type="component" value="Unassembled WGS sequence"/>
</dbReference>
<keyword evidence="3" id="KW-1185">Reference proteome</keyword>
<comment type="caution">
    <text evidence="2">The sequence shown here is derived from an EMBL/GenBank/DDBJ whole genome shotgun (WGS) entry which is preliminary data.</text>
</comment>
<evidence type="ECO:0000313" key="3">
    <source>
        <dbReference type="Proteomes" id="UP000654345"/>
    </source>
</evidence>
<gene>
    <name evidence="2" type="ORF">KSB_61700</name>
</gene>